<dbReference type="GO" id="GO:0005737">
    <property type="term" value="C:cytoplasm"/>
    <property type="evidence" value="ECO:0007669"/>
    <property type="project" value="TreeGrafter"/>
</dbReference>
<dbReference type="InterPro" id="IPR022998">
    <property type="entry name" value="ThiamineP_synth_TenI"/>
</dbReference>
<comment type="pathway">
    <text evidence="1">Cofactor biosynthesis; thiamine diphosphate biosynthesis.</text>
</comment>
<dbReference type="SUPFAM" id="SSF51391">
    <property type="entry name" value="Thiamin phosphate synthase"/>
    <property type="match status" value="1"/>
</dbReference>
<organism evidence="4">
    <name type="scientific">hydrothermal vent metagenome</name>
    <dbReference type="NCBI Taxonomy" id="652676"/>
    <lineage>
        <taxon>unclassified sequences</taxon>
        <taxon>metagenomes</taxon>
        <taxon>ecological metagenomes</taxon>
    </lineage>
</organism>
<evidence type="ECO:0000313" key="4">
    <source>
        <dbReference type="EMBL" id="SFV53723.1"/>
    </source>
</evidence>
<protein>
    <submittedName>
        <fullName evidence="4">Thiamin-phosphate pyrophosphorylase</fullName>
        <ecNumber evidence="4">2.5.1.3</ecNumber>
    </submittedName>
</protein>
<dbReference type="PANTHER" id="PTHR20857:SF15">
    <property type="entry name" value="THIAMINE-PHOSPHATE SYNTHASE"/>
    <property type="match status" value="1"/>
</dbReference>
<evidence type="ECO:0000259" key="3">
    <source>
        <dbReference type="Pfam" id="PF02581"/>
    </source>
</evidence>
<sequence>MKLYALCDQDMLDKKGISIDAFVDIAKKQNAEIMQYRNKNGDIAFIKEQLIAIRKQFEGFLIINDAYELVEYCDGVHVGQEDLLKIDTDIHKAVAILRSIIKEDKILGISTHNEEEVLEANKMPLNYIGLGAFRATATKSDISSILGDSLDKIAAESKHLVAAIGGVKLTDKFENVAYSVIGSGLLL</sequence>
<accession>A0A1W1BJP0</accession>
<dbReference type="AlphaFoldDB" id="A0A1W1BJP0"/>
<dbReference type="Gene3D" id="3.20.20.70">
    <property type="entry name" value="Aldolase class I"/>
    <property type="match status" value="1"/>
</dbReference>
<evidence type="ECO:0000256" key="1">
    <source>
        <dbReference type="ARBA" id="ARBA00004948"/>
    </source>
</evidence>
<name>A0A1W1BJP0_9ZZZZ</name>
<gene>
    <name evidence="4" type="ORF">MNB_SM-5-316</name>
</gene>
<dbReference type="EC" id="2.5.1.3" evidence="4"/>
<dbReference type="EMBL" id="FPHH01000024">
    <property type="protein sequence ID" value="SFV53723.1"/>
    <property type="molecule type" value="Genomic_DNA"/>
</dbReference>
<reference evidence="4" key="1">
    <citation type="submission" date="2016-10" db="EMBL/GenBank/DDBJ databases">
        <authorList>
            <person name="de Groot N.N."/>
        </authorList>
    </citation>
    <scope>NUCLEOTIDE SEQUENCE</scope>
</reference>
<evidence type="ECO:0000256" key="2">
    <source>
        <dbReference type="ARBA" id="ARBA00022977"/>
    </source>
</evidence>
<keyword evidence="4" id="KW-0808">Transferase</keyword>
<dbReference type="GO" id="GO:0009228">
    <property type="term" value="P:thiamine biosynthetic process"/>
    <property type="evidence" value="ECO:0007669"/>
    <property type="project" value="UniProtKB-KW"/>
</dbReference>
<keyword evidence="2" id="KW-0784">Thiamine biosynthesis</keyword>
<dbReference type="GO" id="GO:0004789">
    <property type="term" value="F:thiamine-phosphate diphosphorylase activity"/>
    <property type="evidence" value="ECO:0007669"/>
    <property type="project" value="UniProtKB-EC"/>
</dbReference>
<dbReference type="InterPro" id="IPR013785">
    <property type="entry name" value="Aldolase_TIM"/>
</dbReference>
<dbReference type="InterPro" id="IPR036206">
    <property type="entry name" value="ThiamineP_synth_sf"/>
</dbReference>
<feature type="domain" description="Thiamine phosphate synthase/TenI" evidence="3">
    <location>
        <begin position="4"/>
        <end position="170"/>
    </location>
</feature>
<dbReference type="Pfam" id="PF02581">
    <property type="entry name" value="TMP-TENI"/>
    <property type="match status" value="1"/>
</dbReference>
<proteinExistence type="predicted"/>
<dbReference type="CDD" id="cd00564">
    <property type="entry name" value="TMP_TenI"/>
    <property type="match status" value="1"/>
</dbReference>
<dbReference type="PANTHER" id="PTHR20857">
    <property type="entry name" value="THIAMINE-PHOSPHATE PYROPHOSPHORYLASE"/>
    <property type="match status" value="1"/>
</dbReference>